<dbReference type="OrthoDB" id="1808292at2"/>
<sequence length="163" mass="19600">MKKKNVIKSKRKLDNKITRKHIELEPGDEYFPNGIFKFHITKLNEHIDKYGEEFIVEEIDVNEYFRYFCNEEMNPEYVEAADLNRPVILAEIAPDRLHHGYPTISKDYYSRGYNLIDGHHRLVKAKQNDVENIKAYIVRMEQHIPFMIEGFEEYVEYWNSKLI</sequence>
<evidence type="ECO:0000313" key="1">
    <source>
        <dbReference type="EMBL" id="KAB3536262.1"/>
    </source>
</evidence>
<organism evidence="1 2">
    <name type="scientific">Alkaliphilus pronyensis</name>
    <dbReference type="NCBI Taxonomy" id="1482732"/>
    <lineage>
        <taxon>Bacteria</taxon>
        <taxon>Bacillati</taxon>
        <taxon>Bacillota</taxon>
        <taxon>Clostridia</taxon>
        <taxon>Peptostreptococcales</taxon>
        <taxon>Natronincolaceae</taxon>
        <taxon>Alkaliphilus</taxon>
    </lineage>
</organism>
<evidence type="ECO:0000313" key="2">
    <source>
        <dbReference type="Proteomes" id="UP000432715"/>
    </source>
</evidence>
<proteinExistence type="predicted"/>
<name>A0A6I0F4G6_9FIRM</name>
<dbReference type="Proteomes" id="UP000432715">
    <property type="component" value="Unassembled WGS sequence"/>
</dbReference>
<protein>
    <recommendedName>
        <fullName evidence="3">ParB/Sulfiredoxin domain-containing protein</fullName>
    </recommendedName>
</protein>
<reference evidence="1 2" key="1">
    <citation type="submission" date="2019-10" db="EMBL/GenBank/DDBJ databases">
        <title>Alkaliphilus serpentinus sp. nov. and Alkaliphilus pronyensis sp. nov., two novel anaerobic alkaliphilic species isolated from the serpentinized-hosted hydrothermal field of the Prony Bay (New Caledonia).</title>
        <authorList>
            <person name="Postec A."/>
        </authorList>
    </citation>
    <scope>NUCLEOTIDE SEQUENCE [LARGE SCALE GENOMIC DNA]</scope>
    <source>
        <strain evidence="1 2">LacV</strain>
    </source>
</reference>
<keyword evidence="2" id="KW-1185">Reference proteome</keyword>
<accession>A0A6I0F4G6</accession>
<gene>
    <name evidence="1" type="ORF">F8154_04065</name>
</gene>
<dbReference type="AlphaFoldDB" id="A0A6I0F4G6"/>
<dbReference type="RefSeq" id="WP_151860318.1">
    <property type="nucleotide sequence ID" value="NZ_WBZC01000012.1"/>
</dbReference>
<comment type="caution">
    <text evidence="1">The sequence shown here is derived from an EMBL/GenBank/DDBJ whole genome shotgun (WGS) entry which is preliminary data.</text>
</comment>
<evidence type="ECO:0008006" key="3">
    <source>
        <dbReference type="Google" id="ProtNLM"/>
    </source>
</evidence>
<dbReference type="EMBL" id="WBZC01000012">
    <property type="protein sequence ID" value="KAB3536262.1"/>
    <property type="molecule type" value="Genomic_DNA"/>
</dbReference>